<feature type="region of interest" description="Disordered" evidence="1">
    <location>
        <begin position="1"/>
        <end position="54"/>
    </location>
</feature>
<comment type="caution">
    <text evidence="2">The sequence shown here is derived from an EMBL/GenBank/DDBJ whole genome shotgun (WGS) entry which is preliminary data.</text>
</comment>
<protein>
    <submittedName>
        <fullName evidence="2">Uncharacterized protein</fullName>
    </submittedName>
</protein>
<gene>
    <name evidence="2" type="ORF">S12H4_30067</name>
</gene>
<proteinExistence type="predicted"/>
<name>X1UP33_9ZZZZ</name>
<accession>X1UP33</accession>
<dbReference type="AlphaFoldDB" id="X1UP33"/>
<feature type="compositionally biased region" description="Polar residues" evidence="1">
    <location>
        <begin position="37"/>
        <end position="48"/>
    </location>
</feature>
<evidence type="ECO:0000313" key="2">
    <source>
        <dbReference type="EMBL" id="GAJ01646.1"/>
    </source>
</evidence>
<reference evidence="2" key="1">
    <citation type="journal article" date="2014" name="Front. Microbiol.">
        <title>High frequency of phylogenetically diverse reductive dehalogenase-homologous genes in deep subseafloor sedimentary metagenomes.</title>
        <authorList>
            <person name="Kawai M."/>
            <person name="Futagami T."/>
            <person name="Toyoda A."/>
            <person name="Takaki Y."/>
            <person name="Nishi S."/>
            <person name="Hori S."/>
            <person name="Arai W."/>
            <person name="Tsubouchi T."/>
            <person name="Morono Y."/>
            <person name="Uchiyama I."/>
            <person name="Ito T."/>
            <person name="Fujiyama A."/>
            <person name="Inagaki F."/>
            <person name="Takami H."/>
        </authorList>
    </citation>
    <scope>NUCLEOTIDE SEQUENCE</scope>
    <source>
        <strain evidence="2">Expedition CK06-06</strain>
    </source>
</reference>
<organism evidence="2">
    <name type="scientific">marine sediment metagenome</name>
    <dbReference type="NCBI Taxonomy" id="412755"/>
    <lineage>
        <taxon>unclassified sequences</taxon>
        <taxon>metagenomes</taxon>
        <taxon>ecological metagenomes</taxon>
    </lineage>
</organism>
<dbReference type="EMBL" id="BARW01017397">
    <property type="protein sequence ID" value="GAJ01646.1"/>
    <property type="molecule type" value="Genomic_DNA"/>
</dbReference>
<evidence type="ECO:0000256" key="1">
    <source>
        <dbReference type="SAM" id="MobiDB-lite"/>
    </source>
</evidence>
<sequence length="93" mass="10195">GEDGDGICDFARDHDNDGIPNCQDPDWTRPQDGTGYMNRNKNASSSNKFEYGNRNFSGKGWNKASFRHSMANYGSSILGARACKGKGSKSGRR</sequence>
<feature type="non-terminal residue" evidence="2">
    <location>
        <position position="1"/>
    </location>
</feature>